<comment type="caution">
    <text evidence="3">The sequence shown here is derived from an EMBL/GenBank/DDBJ whole genome shotgun (WGS) entry which is preliminary data.</text>
</comment>
<feature type="region of interest" description="Disordered" evidence="1">
    <location>
        <begin position="1"/>
        <end position="70"/>
    </location>
</feature>
<name>A0A4Z1NQ00_9PEZI</name>
<gene>
    <name evidence="3" type="ORF">E6O75_ATG09527</name>
</gene>
<dbReference type="InterPro" id="IPR007513">
    <property type="entry name" value="SERF-like_N"/>
</dbReference>
<evidence type="ECO:0000313" key="4">
    <source>
        <dbReference type="Proteomes" id="UP000298493"/>
    </source>
</evidence>
<accession>A0A4Z1NQ00</accession>
<protein>
    <recommendedName>
        <fullName evidence="2">Small EDRK-rich factor-like N-terminal domain-containing protein</fullName>
    </recommendedName>
</protein>
<reference evidence="3 4" key="1">
    <citation type="submission" date="2019-04" db="EMBL/GenBank/DDBJ databases">
        <title>High contiguity whole genome sequence and gene annotation resource for two Venturia nashicola isolates.</title>
        <authorList>
            <person name="Prokchorchik M."/>
            <person name="Won K."/>
            <person name="Lee Y."/>
            <person name="Choi E.D."/>
            <person name="Segonzac C."/>
            <person name="Sohn K.H."/>
        </authorList>
    </citation>
    <scope>NUCLEOTIDE SEQUENCE [LARGE SCALE GENOMIC DNA]</scope>
    <source>
        <strain evidence="3 4">PRI2</strain>
    </source>
</reference>
<proteinExistence type="predicted"/>
<feature type="compositionally biased region" description="Low complexity" evidence="1">
    <location>
        <begin position="1"/>
        <end position="15"/>
    </location>
</feature>
<dbReference type="Pfam" id="PF04419">
    <property type="entry name" value="SERF-like_N"/>
    <property type="match status" value="1"/>
</dbReference>
<evidence type="ECO:0000313" key="3">
    <source>
        <dbReference type="EMBL" id="TID16761.1"/>
    </source>
</evidence>
<dbReference type="Proteomes" id="UP000298493">
    <property type="component" value="Unassembled WGS sequence"/>
</dbReference>
<dbReference type="EMBL" id="SNSC02000017">
    <property type="protein sequence ID" value="TID16761.1"/>
    <property type="molecule type" value="Genomic_DNA"/>
</dbReference>
<feature type="domain" description="Small EDRK-rich factor-like N-terminal" evidence="2">
    <location>
        <begin position="1"/>
        <end position="30"/>
    </location>
</feature>
<organism evidence="3 4">
    <name type="scientific">Venturia nashicola</name>
    <dbReference type="NCBI Taxonomy" id="86259"/>
    <lineage>
        <taxon>Eukaryota</taxon>
        <taxon>Fungi</taxon>
        <taxon>Dikarya</taxon>
        <taxon>Ascomycota</taxon>
        <taxon>Pezizomycotina</taxon>
        <taxon>Dothideomycetes</taxon>
        <taxon>Pleosporomycetidae</taxon>
        <taxon>Venturiales</taxon>
        <taxon>Venturiaceae</taxon>
        <taxon>Venturia</taxon>
    </lineage>
</organism>
<evidence type="ECO:0000259" key="2">
    <source>
        <dbReference type="Pfam" id="PF04419"/>
    </source>
</evidence>
<evidence type="ECO:0000256" key="1">
    <source>
        <dbReference type="SAM" id="MobiDB-lite"/>
    </source>
</evidence>
<dbReference type="OrthoDB" id="73348at2759"/>
<dbReference type="AlphaFoldDB" id="A0A4Z1NQ00"/>
<keyword evidence="4" id="KW-1185">Reference proteome</keyword>
<dbReference type="SUPFAM" id="SSF118359">
    <property type="entry name" value="Expressed protein At2g23090/F21P24.15"/>
    <property type="match status" value="1"/>
</dbReference>
<sequence length="70" mass="7571">MARGLQKIQAQQKAQDAAKKGGNSILKKDKGMKYQCAKHPKLPAPTDDFASCAKAPPEPVPGKLEKKVKK</sequence>